<gene>
    <name evidence="1" type="ORF">EDC44_10325</name>
</gene>
<proteinExistence type="predicted"/>
<sequence>MEYRLKGNDVRGLAKKVIAHAKSKGFRVEESEIERDDADLKFERGNQELDVSIELKGRNRIEYKADLDLDKN</sequence>
<accession>A0A4R2THY1</accession>
<comment type="caution">
    <text evidence="1">The sequence shown here is derived from an EMBL/GenBank/DDBJ whole genome shotgun (WGS) entry which is preliminary data.</text>
</comment>
<dbReference type="Proteomes" id="UP000295763">
    <property type="component" value="Unassembled WGS sequence"/>
</dbReference>
<protein>
    <submittedName>
        <fullName evidence="1">Uncharacterized protein</fullName>
    </submittedName>
</protein>
<name>A0A4R2THY1_9PAST</name>
<reference evidence="1 2" key="1">
    <citation type="submission" date="2019-03" db="EMBL/GenBank/DDBJ databases">
        <title>Genomic Encyclopedia of Type Strains, Phase IV (KMG-IV): sequencing the most valuable type-strain genomes for metagenomic binning, comparative biology and taxonomic classification.</title>
        <authorList>
            <person name="Goeker M."/>
        </authorList>
    </citation>
    <scope>NUCLEOTIDE SEQUENCE [LARGE SCALE GENOMIC DNA]</scope>
    <source>
        <strain evidence="1 2">DSM 28404</strain>
    </source>
</reference>
<keyword evidence="2" id="KW-1185">Reference proteome</keyword>
<evidence type="ECO:0000313" key="2">
    <source>
        <dbReference type="Proteomes" id="UP000295763"/>
    </source>
</evidence>
<dbReference type="AlphaFoldDB" id="A0A4R2THY1"/>
<evidence type="ECO:0000313" key="1">
    <source>
        <dbReference type="EMBL" id="TCP96828.1"/>
    </source>
</evidence>
<organism evidence="1 2">
    <name type="scientific">Cricetibacter osteomyelitidis</name>
    <dbReference type="NCBI Taxonomy" id="1521931"/>
    <lineage>
        <taxon>Bacteria</taxon>
        <taxon>Pseudomonadati</taxon>
        <taxon>Pseudomonadota</taxon>
        <taxon>Gammaproteobacteria</taxon>
        <taxon>Pasteurellales</taxon>
        <taxon>Pasteurellaceae</taxon>
        <taxon>Cricetibacter</taxon>
    </lineage>
</organism>
<dbReference type="EMBL" id="SLYB01000003">
    <property type="protein sequence ID" value="TCP96828.1"/>
    <property type="molecule type" value="Genomic_DNA"/>
</dbReference>